<evidence type="ECO:0000259" key="1">
    <source>
        <dbReference type="SMART" id="SM00507"/>
    </source>
</evidence>
<dbReference type="Gene3D" id="1.10.30.50">
    <property type="match status" value="1"/>
</dbReference>
<dbReference type="GO" id="GO:0004519">
    <property type="term" value="F:endonuclease activity"/>
    <property type="evidence" value="ECO:0007669"/>
    <property type="project" value="UniProtKB-KW"/>
</dbReference>
<keyword evidence="2" id="KW-0378">Hydrolase</keyword>
<keyword evidence="3" id="KW-1185">Reference proteome</keyword>
<dbReference type="InterPro" id="IPR003615">
    <property type="entry name" value="HNH_nuc"/>
</dbReference>
<dbReference type="AlphaFoldDB" id="A0A7K1YFT3"/>
<evidence type="ECO:0000313" key="2">
    <source>
        <dbReference type="EMBL" id="MXV53320.1"/>
    </source>
</evidence>
<dbReference type="Pfam" id="PF01844">
    <property type="entry name" value="HNH"/>
    <property type="match status" value="1"/>
</dbReference>
<name>A0A7K1YFT3_9SPHI</name>
<protein>
    <submittedName>
        <fullName evidence="2">HNH endonuclease</fullName>
    </submittedName>
</protein>
<keyword evidence="2" id="KW-0255">Endonuclease</keyword>
<dbReference type="SMART" id="SM00507">
    <property type="entry name" value="HNHc"/>
    <property type="match status" value="1"/>
</dbReference>
<dbReference type="InterPro" id="IPR002711">
    <property type="entry name" value="HNH"/>
</dbReference>
<evidence type="ECO:0000313" key="3">
    <source>
        <dbReference type="Proteomes" id="UP000466586"/>
    </source>
</evidence>
<feature type="domain" description="HNH nuclease" evidence="1">
    <location>
        <begin position="39"/>
        <end position="94"/>
    </location>
</feature>
<keyword evidence="2" id="KW-0540">Nuclease</keyword>
<dbReference type="Proteomes" id="UP000466586">
    <property type="component" value="Unassembled WGS sequence"/>
</dbReference>
<accession>A0A7K1YFT3</accession>
<gene>
    <name evidence="2" type="ORF">GS399_20335</name>
</gene>
<dbReference type="EMBL" id="WVHT01000021">
    <property type="protein sequence ID" value="MXV53320.1"/>
    <property type="molecule type" value="Genomic_DNA"/>
</dbReference>
<sequence>MIKLSRDFTPTYLNPNKVIELTSLFVDTSKSVWNTPEIKESLLALSNDKCAYCECKLNYESNYLEVEHFEDKSHYPEKVVVWENLLPSCKRCNGSKGFHNVNDEPIINPFVEDPKIHLRLRCYRLKGKTTLGQATIDVIDLNNSARSVYKRFEIGNAILETLEDIKYKIGCYREKQSTRMKNKILGSTEALLLECQPTAAYTATSASVLHSNSDYVEIRNTLKSLEIWAQELEELHNNSKRFVLDFI</sequence>
<dbReference type="RefSeq" id="WP_160846498.1">
    <property type="nucleotide sequence ID" value="NZ_WVHT01000021.1"/>
</dbReference>
<comment type="caution">
    <text evidence="2">The sequence shown here is derived from an EMBL/GenBank/DDBJ whole genome shotgun (WGS) entry which is preliminary data.</text>
</comment>
<organism evidence="2 3">
    <name type="scientific">Hufsiella arboris</name>
    <dbReference type="NCBI Taxonomy" id="2695275"/>
    <lineage>
        <taxon>Bacteria</taxon>
        <taxon>Pseudomonadati</taxon>
        <taxon>Bacteroidota</taxon>
        <taxon>Sphingobacteriia</taxon>
        <taxon>Sphingobacteriales</taxon>
        <taxon>Sphingobacteriaceae</taxon>
        <taxon>Hufsiella</taxon>
    </lineage>
</organism>
<dbReference type="CDD" id="cd00085">
    <property type="entry name" value="HNHc"/>
    <property type="match status" value="1"/>
</dbReference>
<dbReference type="GO" id="GO:0008270">
    <property type="term" value="F:zinc ion binding"/>
    <property type="evidence" value="ECO:0007669"/>
    <property type="project" value="InterPro"/>
</dbReference>
<proteinExistence type="predicted"/>
<dbReference type="GO" id="GO:0003676">
    <property type="term" value="F:nucleic acid binding"/>
    <property type="evidence" value="ECO:0007669"/>
    <property type="project" value="InterPro"/>
</dbReference>
<reference evidence="2 3" key="1">
    <citation type="submission" date="2019-11" db="EMBL/GenBank/DDBJ databases">
        <title>Pedobacter sp. HMF7647 Genome sequencing and assembly.</title>
        <authorList>
            <person name="Kang H."/>
            <person name="Kim H."/>
            <person name="Joh K."/>
        </authorList>
    </citation>
    <scope>NUCLEOTIDE SEQUENCE [LARGE SCALE GENOMIC DNA]</scope>
    <source>
        <strain evidence="2 3">HMF7647</strain>
    </source>
</reference>